<keyword evidence="4" id="KW-1185">Reference proteome</keyword>
<dbReference type="InterPro" id="IPR011251">
    <property type="entry name" value="Luciferase-like_dom"/>
</dbReference>
<dbReference type="CDD" id="cd01097">
    <property type="entry name" value="Tetrahydromethanopterin_reductase"/>
    <property type="match status" value="1"/>
</dbReference>
<dbReference type="Gene3D" id="3.20.20.30">
    <property type="entry name" value="Luciferase-like domain"/>
    <property type="match status" value="1"/>
</dbReference>
<protein>
    <submittedName>
        <fullName evidence="3">Phthiodiolone/phenolphthiodiolone dimycocerosates ketoreductase</fullName>
        <ecNumber evidence="3">1.2.-.-</ecNumber>
    </submittedName>
</protein>
<evidence type="ECO:0000259" key="2">
    <source>
        <dbReference type="Pfam" id="PF00296"/>
    </source>
</evidence>
<dbReference type="InterPro" id="IPR050564">
    <property type="entry name" value="F420-G6PD/mer"/>
</dbReference>
<keyword evidence="1 3" id="KW-0560">Oxidoreductase</keyword>
<dbReference type="PANTHER" id="PTHR43244">
    <property type="match status" value="1"/>
</dbReference>
<gene>
    <name evidence="3" type="ORF">AELLOGFF_03672</name>
</gene>
<evidence type="ECO:0000313" key="3">
    <source>
        <dbReference type="EMBL" id="CAA0107003.1"/>
    </source>
</evidence>
<evidence type="ECO:0000256" key="1">
    <source>
        <dbReference type="ARBA" id="ARBA00023002"/>
    </source>
</evidence>
<feature type="domain" description="Luciferase-like" evidence="2">
    <location>
        <begin position="50"/>
        <end position="364"/>
    </location>
</feature>
<organism evidence="3 4">
    <name type="scientific">Mycolicibacterium vanbaalenii</name>
    <name type="common">Mycobacterium vanbaalenii</name>
    <dbReference type="NCBI Taxonomy" id="110539"/>
    <lineage>
        <taxon>Bacteria</taxon>
        <taxon>Bacillati</taxon>
        <taxon>Actinomycetota</taxon>
        <taxon>Actinomycetes</taxon>
        <taxon>Mycobacteriales</taxon>
        <taxon>Mycobacteriaceae</taxon>
        <taxon>Mycolicibacterium</taxon>
    </lineage>
</organism>
<dbReference type="SUPFAM" id="SSF51679">
    <property type="entry name" value="Bacterial luciferase-like"/>
    <property type="match status" value="1"/>
</dbReference>
<name>A0A5S9PRE8_MYCVN</name>
<dbReference type="PANTHER" id="PTHR43244:SF1">
    <property type="entry name" value="5,10-METHYLENETETRAHYDROMETHANOPTERIN REDUCTASE"/>
    <property type="match status" value="1"/>
</dbReference>
<sequence length="399" mass="43609">MPGGSTVRTMTFRARSAAPRFRFGLLDGIVNTRVSPTLLPSAAMLTARATGADSFWVGDHINSLVPRSIATPEHLGPASRLVPKVDAILEPWTMLGHLAARNRLRRLRFGVCVTDASRRHPVVTAQAAATLHLLTRGRAILGIGVGEREGNEPYGVEWSKPVARFVEALATIRALWESGGEPVTRESAYFPMRHAVFDLPPYKGKWPEIWVAAHGPRMLRATGRYADGWVPFVISRPADYARALEGVRTAASDNGRDPMSITPAVNRTVVTGRTRDDVDEALDSVIVKSVALAAPAEAWARHGVEHPLGSDFSGVQDLVPQMIDQQTALSYTARVPASLMKEICFHGTADEVLDQVAEWRDHGLRYLLVINGSQLNPKLRKGMAATMPYNAVLRGLRKL</sequence>
<reference evidence="3 4" key="1">
    <citation type="submission" date="2019-11" db="EMBL/GenBank/DDBJ databases">
        <authorList>
            <person name="Holert J."/>
        </authorList>
    </citation>
    <scope>NUCLEOTIDE SEQUENCE [LARGE SCALE GENOMIC DNA]</scope>
    <source>
        <strain evidence="3">BC8_1</strain>
    </source>
</reference>
<dbReference type="InterPro" id="IPR036661">
    <property type="entry name" value="Luciferase-like_sf"/>
</dbReference>
<dbReference type="EC" id="1.2.-.-" evidence="3"/>
<evidence type="ECO:0000313" key="4">
    <source>
        <dbReference type="Proteomes" id="UP000430146"/>
    </source>
</evidence>
<dbReference type="GO" id="GO:0016705">
    <property type="term" value="F:oxidoreductase activity, acting on paired donors, with incorporation or reduction of molecular oxygen"/>
    <property type="evidence" value="ECO:0007669"/>
    <property type="project" value="InterPro"/>
</dbReference>
<accession>A0A5S9PRE8</accession>
<proteinExistence type="predicted"/>
<dbReference type="EMBL" id="CACSIP010000011">
    <property type="protein sequence ID" value="CAA0107003.1"/>
    <property type="molecule type" value="Genomic_DNA"/>
</dbReference>
<dbReference type="AlphaFoldDB" id="A0A5S9PRE8"/>
<dbReference type="Pfam" id="PF00296">
    <property type="entry name" value="Bac_luciferase"/>
    <property type="match status" value="1"/>
</dbReference>
<dbReference type="Proteomes" id="UP000430146">
    <property type="component" value="Unassembled WGS sequence"/>
</dbReference>